<evidence type="ECO:0000259" key="15">
    <source>
        <dbReference type="Pfam" id="PF07992"/>
    </source>
</evidence>
<keyword evidence="8 11" id="KW-0521">NADP</keyword>
<comment type="cofactor">
    <cofactor evidence="1 11 12">
        <name>FAD</name>
        <dbReference type="ChEBI" id="CHEBI:57692"/>
    </cofactor>
</comment>
<evidence type="ECO:0000256" key="14">
    <source>
        <dbReference type="SAM" id="SignalP"/>
    </source>
</evidence>
<dbReference type="Proteomes" id="UP000277928">
    <property type="component" value="Unassembled WGS sequence"/>
</dbReference>
<dbReference type="Gene3D" id="3.40.50.720">
    <property type="entry name" value="NAD(P)-binding Rossmann-like Domain"/>
    <property type="match status" value="1"/>
</dbReference>
<evidence type="ECO:0000256" key="13">
    <source>
        <dbReference type="PIRSR" id="PIRSR000362-2"/>
    </source>
</evidence>
<keyword evidence="11" id="KW-0496">Mitochondrion</keyword>
<evidence type="ECO:0000256" key="10">
    <source>
        <dbReference type="ARBA" id="ARBA00048933"/>
    </source>
</evidence>
<protein>
    <recommendedName>
        <fullName evidence="5 11">NADPH:adrenodoxin oxidoreductase, mitochondrial</fullName>
        <ecNumber evidence="4 11">1.18.1.6</ecNumber>
    </recommendedName>
</protein>
<evidence type="ECO:0000256" key="4">
    <source>
        <dbReference type="ARBA" id="ARBA00013219"/>
    </source>
</evidence>
<gene>
    <name evidence="16" type="ORF">NLS_LOCUS2948</name>
</gene>
<dbReference type="PANTHER" id="PTHR48467:SF1">
    <property type="entry name" value="GLUTAMATE SYNTHASE 1 [NADH], CHLOROPLASTIC-LIKE"/>
    <property type="match status" value="1"/>
</dbReference>
<name>A0A3P6T4H8_LITSI</name>
<evidence type="ECO:0000256" key="11">
    <source>
        <dbReference type="PIRNR" id="PIRNR000362"/>
    </source>
</evidence>
<evidence type="ECO:0000313" key="17">
    <source>
        <dbReference type="Proteomes" id="UP000277928"/>
    </source>
</evidence>
<dbReference type="UniPathway" id="UPA00296"/>
<dbReference type="Pfam" id="PF07992">
    <property type="entry name" value="Pyr_redox_2"/>
    <property type="match status" value="1"/>
</dbReference>
<dbReference type="InterPro" id="IPR023753">
    <property type="entry name" value="FAD/NAD-binding_dom"/>
</dbReference>
<evidence type="ECO:0000256" key="2">
    <source>
        <dbReference type="ARBA" id="ARBA00004731"/>
    </source>
</evidence>
<feature type="binding site" evidence="12">
    <location>
        <position position="61"/>
    </location>
    <ligand>
        <name>FAD</name>
        <dbReference type="ChEBI" id="CHEBI:57692"/>
    </ligand>
</feature>
<dbReference type="OrthoDB" id="333024at2759"/>
<keyword evidence="17" id="KW-1185">Reference proteome</keyword>
<evidence type="ECO:0000256" key="7">
    <source>
        <dbReference type="ARBA" id="ARBA00022827"/>
    </source>
</evidence>
<feature type="binding site" evidence="12">
    <location>
        <position position="40"/>
    </location>
    <ligand>
        <name>FAD</name>
        <dbReference type="ChEBI" id="CHEBI:57692"/>
    </ligand>
</feature>
<dbReference type="GO" id="GO:0008203">
    <property type="term" value="P:cholesterol metabolic process"/>
    <property type="evidence" value="ECO:0007669"/>
    <property type="project" value="UniProtKB-UniPathway"/>
</dbReference>
<dbReference type="GO" id="GO:0005739">
    <property type="term" value="C:mitochondrion"/>
    <property type="evidence" value="ECO:0007669"/>
    <property type="project" value="UniProtKB-SubCell"/>
</dbReference>
<dbReference type="OMA" id="RFNFIGN"/>
<dbReference type="GO" id="GO:0016491">
    <property type="term" value="F:oxidoreductase activity"/>
    <property type="evidence" value="ECO:0007669"/>
    <property type="project" value="UniProtKB-KW"/>
</dbReference>
<evidence type="ECO:0000313" key="16">
    <source>
        <dbReference type="EMBL" id="VDK75515.1"/>
    </source>
</evidence>
<dbReference type="Gene3D" id="3.50.50.60">
    <property type="entry name" value="FAD/NAD(P)-binding domain"/>
    <property type="match status" value="1"/>
</dbReference>
<evidence type="ECO:0000256" key="12">
    <source>
        <dbReference type="PIRSR" id="PIRSR000362-1"/>
    </source>
</evidence>
<comment type="subcellular location">
    <subcellularLocation>
        <location evidence="11">Mitochondrion</location>
    </subcellularLocation>
</comment>
<evidence type="ECO:0000256" key="6">
    <source>
        <dbReference type="ARBA" id="ARBA00022630"/>
    </source>
</evidence>
<dbReference type="EMBL" id="UYRX01000147">
    <property type="protein sequence ID" value="VDK75515.1"/>
    <property type="molecule type" value="Genomic_DNA"/>
</dbReference>
<feature type="binding site" evidence="12">
    <location>
        <begin position="380"/>
        <end position="382"/>
    </location>
    <ligand>
        <name>FAD</name>
        <dbReference type="ChEBI" id="CHEBI:57692"/>
    </ligand>
</feature>
<evidence type="ECO:0000256" key="1">
    <source>
        <dbReference type="ARBA" id="ARBA00001974"/>
    </source>
</evidence>
<evidence type="ECO:0000256" key="8">
    <source>
        <dbReference type="ARBA" id="ARBA00022857"/>
    </source>
</evidence>
<keyword evidence="14" id="KW-0732">Signal</keyword>
<dbReference type="InterPro" id="IPR036188">
    <property type="entry name" value="FAD/NAD-bd_sf"/>
</dbReference>
<reference evidence="16 17" key="1">
    <citation type="submission" date="2018-08" db="EMBL/GenBank/DDBJ databases">
        <authorList>
            <person name="Laetsch R D."/>
            <person name="Stevens L."/>
            <person name="Kumar S."/>
            <person name="Blaxter L. M."/>
        </authorList>
    </citation>
    <scope>NUCLEOTIDE SEQUENCE [LARGE SCALE GENOMIC DNA]</scope>
</reference>
<dbReference type="PANTHER" id="PTHR48467">
    <property type="entry name" value="GLUTAMATE SYNTHASE 1 [NADH], CHLOROPLASTIC-LIKE"/>
    <property type="match status" value="1"/>
</dbReference>
<keyword evidence="9 11" id="KW-0560">Oxidoreductase</keyword>
<feature type="binding site" evidence="12">
    <location>
        <position position="107"/>
    </location>
    <ligand>
        <name>FAD</name>
        <dbReference type="ChEBI" id="CHEBI:57692"/>
    </ligand>
</feature>
<feature type="binding site" evidence="12">
    <location>
        <position position="373"/>
    </location>
    <ligand>
        <name>FAD</name>
        <dbReference type="ChEBI" id="CHEBI:57692"/>
    </ligand>
</feature>
<organism evidence="16 17">
    <name type="scientific">Litomosoides sigmodontis</name>
    <name type="common">Filarial nematode worm</name>
    <dbReference type="NCBI Taxonomy" id="42156"/>
    <lineage>
        <taxon>Eukaryota</taxon>
        <taxon>Metazoa</taxon>
        <taxon>Ecdysozoa</taxon>
        <taxon>Nematoda</taxon>
        <taxon>Chromadorea</taxon>
        <taxon>Rhabditida</taxon>
        <taxon>Spirurina</taxon>
        <taxon>Spiruromorpha</taxon>
        <taxon>Filarioidea</taxon>
        <taxon>Onchocercidae</taxon>
        <taxon>Litomosoides</taxon>
    </lineage>
</organism>
<feature type="binding site" evidence="13">
    <location>
        <begin position="221"/>
        <end position="222"/>
    </location>
    <ligand>
        <name>NADP(+)</name>
        <dbReference type="ChEBI" id="CHEBI:58349"/>
    </ligand>
</feature>
<feature type="binding site" evidence="13">
    <location>
        <position position="380"/>
    </location>
    <ligand>
        <name>NADP(+)</name>
        <dbReference type="ChEBI" id="CHEBI:58349"/>
    </ligand>
</feature>
<dbReference type="SUPFAM" id="SSF51971">
    <property type="entry name" value="Nucleotide-binding domain"/>
    <property type="match status" value="1"/>
</dbReference>
<keyword evidence="7 11" id="KW-0274">FAD</keyword>
<evidence type="ECO:0000256" key="5">
    <source>
        <dbReference type="ARBA" id="ARBA00016287"/>
    </source>
</evidence>
<feature type="binding site" evidence="13">
    <location>
        <position position="233"/>
    </location>
    <ligand>
        <name>NADP(+)</name>
        <dbReference type="ChEBI" id="CHEBI:58349"/>
    </ligand>
</feature>
<dbReference type="AlphaFoldDB" id="A0A3P6T4H8"/>
<proteinExistence type="inferred from homology"/>
<feature type="domain" description="FAD/NAD(P)-binding" evidence="15">
    <location>
        <begin position="31"/>
        <end position="222"/>
    </location>
</feature>
<dbReference type="InterPro" id="IPR055275">
    <property type="entry name" value="Ferredox_Rdtase"/>
</dbReference>
<sequence>MFKKITTLNLCTSLVVSWVKRTLATFPRPPRVAVVGAGPAGLYVCAGVLRRMPECYIDIYESNMVPYGLARYGIAPDHPEMKNCMEHFDRMFTENQDRLKLFCNVYIGQDIKFDELCSDYDAVVLAYGARRQRRLKIPGIDAMNVFSGGDFVFWYNGMSGIKTPLLNCKEAVIIGNGNVALDCSRVILSSGTDRLLGTDIPAPVMDTLSRSQIRHVTIIGRRGLLDVSFTIKELREQITLPNCSFSVEIESSDLLAVKEAQQTLSRPKKRITELILNNDRVMKPGSDRLCQLLFRRTPTKVVTDDHGLVKALQVTHSLSGIKEDLPCGLLLYCIGFENVALDGVPVNRNGEIKMLDAVRVATEEEILVYAAGWCVHTPRGIIAHTQMNASNVADRLRSDLQKYGLKTALIMGSHQRLISRKVKYLTWNDWKKIDEEEKRLGVVYGKKREKLLNFENIISSKE</sequence>
<dbReference type="PIRSF" id="PIRSF000362">
    <property type="entry name" value="FNR"/>
    <property type="match status" value="1"/>
</dbReference>
<keyword evidence="6 11" id="KW-0285">Flavoprotein</keyword>
<dbReference type="STRING" id="42156.A0A3P6T4H8"/>
<accession>A0A3P6T4H8</accession>
<feature type="binding site" evidence="13">
    <location>
        <begin position="176"/>
        <end position="179"/>
    </location>
    <ligand>
        <name>NADP(+)</name>
        <dbReference type="ChEBI" id="CHEBI:58349"/>
    </ligand>
</feature>
<evidence type="ECO:0000256" key="3">
    <source>
        <dbReference type="ARBA" id="ARBA00008312"/>
    </source>
</evidence>
<feature type="chain" id="PRO_5017998069" description="NADPH:adrenodoxin oxidoreductase, mitochondrial" evidence="14">
    <location>
        <begin position="25"/>
        <end position="462"/>
    </location>
</feature>
<dbReference type="EC" id="1.18.1.6" evidence="4 11"/>
<dbReference type="PRINTS" id="PR00419">
    <property type="entry name" value="ADXRDTASE"/>
</dbReference>
<evidence type="ECO:0000256" key="9">
    <source>
        <dbReference type="ARBA" id="ARBA00023002"/>
    </source>
</evidence>
<comment type="pathway">
    <text evidence="2">Steroid metabolism; cholesterol metabolism.</text>
</comment>
<feature type="signal peptide" evidence="14">
    <location>
        <begin position="1"/>
        <end position="24"/>
    </location>
</feature>
<comment type="similarity">
    <text evidence="3 11">Belongs to the ferredoxin--NADP reductase type 1 family.</text>
</comment>
<feature type="binding site" evidence="12">
    <location>
        <position position="69"/>
    </location>
    <ligand>
        <name>FAD</name>
        <dbReference type="ChEBI" id="CHEBI:57692"/>
    </ligand>
</feature>
<comment type="catalytic activity">
    <reaction evidence="10 11">
        <text>2 reduced [adrenodoxin] + NADP(+) + H(+) = 2 oxidized [adrenodoxin] + NADPH</text>
        <dbReference type="Rhea" id="RHEA:42312"/>
        <dbReference type="Rhea" id="RHEA-COMP:9998"/>
        <dbReference type="Rhea" id="RHEA-COMP:9999"/>
        <dbReference type="ChEBI" id="CHEBI:15378"/>
        <dbReference type="ChEBI" id="CHEBI:33737"/>
        <dbReference type="ChEBI" id="CHEBI:33738"/>
        <dbReference type="ChEBI" id="CHEBI:57783"/>
        <dbReference type="ChEBI" id="CHEBI:58349"/>
        <dbReference type="EC" id="1.18.1.6"/>
    </reaction>
</comment>
<dbReference type="InterPro" id="IPR021163">
    <property type="entry name" value="Ferredox_Rdtase_adrenod"/>
</dbReference>